<dbReference type="EnsemblBacteria" id="CAI50951">
    <property type="protein sequence ID" value="CAI50951"/>
    <property type="gene ID" value="NP_7070A"/>
</dbReference>
<proteinExistence type="predicted"/>
<dbReference type="KEGG" id="nph:NP_3246A"/>
<feature type="transmembrane region" description="Helical" evidence="1">
    <location>
        <begin position="31"/>
        <end position="51"/>
    </location>
</feature>
<reference evidence="3 4" key="1">
    <citation type="journal article" date="2005" name="Genome Res.">
        <title>Living with two extremes: conclusions from the genome sequence of Natronomonas pharaonis.</title>
        <authorList>
            <person name="Falb M."/>
            <person name="Pfeiffer F."/>
            <person name="Palm P."/>
            <person name="Rodewald K."/>
            <person name="Hickmann V."/>
            <person name="Tittor J."/>
            <person name="Oesterhelt D."/>
        </authorList>
    </citation>
    <scope>NUCLEOTIDE SEQUENCE [LARGE SCALE GENOMIC DNA]</scope>
    <source>
        <strain evidence="4">ATCC 35678 / DSM 2160 / CIP 103997 / JCM 8858 / NBRC 14720 / NCIMB 2260 / Gabara</strain>
        <strain evidence="3">Gabara</strain>
        <plasmid evidence="4">PL23</plasmid>
    </source>
</reference>
<dbReference type="Proteomes" id="UP000002698">
    <property type="component" value="Plasmid PL23"/>
</dbReference>
<dbReference type="EMBL" id="CR936257">
    <property type="protein sequence ID" value="CAI49714.2"/>
    <property type="molecule type" value="Genomic_DNA"/>
</dbReference>
<geneLocation type="plasmid" evidence="3 4">
    <name>PL23</name>
</geneLocation>
<dbReference type="AlphaFoldDB" id="Q3ILS0"/>
<organism evidence="3 4">
    <name type="scientific">Natronomonas pharaonis (strain ATCC 35678 / DSM 2160 / CIP 103997 / JCM 8858 / NBRC 14720 / NCIMB 2260 / Gabara)</name>
    <name type="common">Halobacterium pharaonis</name>
    <dbReference type="NCBI Taxonomy" id="348780"/>
    <lineage>
        <taxon>Archaea</taxon>
        <taxon>Methanobacteriati</taxon>
        <taxon>Methanobacteriota</taxon>
        <taxon>Stenosarchaea group</taxon>
        <taxon>Halobacteria</taxon>
        <taxon>Halobacteriales</taxon>
        <taxon>Natronomonadaceae</taxon>
        <taxon>Natronomonas</taxon>
    </lineage>
</organism>
<dbReference type="EMBL" id="CR936259">
    <property type="protein sequence ID" value="CAI50951.2"/>
    <property type="molecule type" value="Genomic_DNA"/>
</dbReference>
<keyword evidence="1" id="KW-0812">Transmembrane</keyword>
<sequence length="63" mass="6382">MDDAVPIVALAVAGASGVTWAASQLWFGALGEMVAGLGIVFGLIVTVALIAQERAARPTEVDD</sequence>
<dbReference type="HOGENOM" id="CLU_2875181_0_0_2"/>
<dbReference type="KEGG" id="nph:NP_7070A"/>
<keyword evidence="1" id="KW-0472">Membrane</keyword>
<evidence type="ECO:0000313" key="2">
    <source>
        <dbReference type="EMBL" id="CAI49714.2"/>
    </source>
</evidence>
<evidence type="ECO:0000313" key="4">
    <source>
        <dbReference type="Proteomes" id="UP000002698"/>
    </source>
</evidence>
<dbReference type="STRING" id="348780.NP_3246A"/>
<protein>
    <submittedName>
        <fullName evidence="3">Uncharacterized protein</fullName>
    </submittedName>
</protein>
<evidence type="ECO:0000313" key="3">
    <source>
        <dbReference type="EMBL" id="CAI50951.2"/>
    </source>
</evidence>
<keyword evidence="3" id="KW-0614">Plasmid</keyword>
<dbReference type="GeneID" id="3703494"/>
<keyword evidence="1" id="KW-1133">Transmembrane helix</keyword>
<dbReference type="EnsemblBacteria" id="CAI49714">
    <property type="protein sequence ID" value="CAI49714"/>
    <property type="gene ID" value="NP_3246A"/>
</dbReference>
<gene>
    <name evidence="2" type="ordered locus">NP_3246A</name>
    <name evidence="3" type="ordered locus">NP_7070A</name>
</gene>
<accession>Q3ILS0</accession>
<dbReference type="RefSeq" id="WP_011323336.1">
    <property type="nucleotide sequence ID" value="NC_007426.1"/>
</dbReference>
<keyword evidence="4" id="KW-1185">Reference proteome</keyword>
<evidence type="ECO:0000256" key="1">
    <source>
        <dbReference type="SAM" id="Phobius"/>
    </source>
</evidence>
<dbReference type="Proteomes" id="UP000002698">
    <property type="component" value="Chromosome"/>
</dbReference>
<name>Q3ILS0_NATPD</name>